<dbReference type="PANTHER" id="PTHR46173">
    <property type="entry name" value="CCA TRNA NUCLEOTIDYLTRANSFERASE 1, MITOCHONDRIAL"/>
    <property type="match status" value="1"/>
</dbReference>
<accession>A0ABR7ITA2</accession>
<dbReference type="InterPro" id="IPR002646">
    <property type="entry name" value="PolA_pol_head_dom"/>
</dbReference>
<evidence type="ECO:0000259" key="11">
    <source>
        <dbReference type="Pfam" id="PF12627"/>
    </source>
</evidence>
<dbReference type="Gene3D" id="1.10.246.80">
    <property type="match status" value="1"/>
</dbReference>
<dbReference type="Pfam" id="PF13735">
    <property type="entry name" value="tRNA_NucTran2_2"/>
    <property type="match status" value="1"/>
</dbReference>
<keyword evidence="2 9" id="KW-0808">Transferase</keyword>
<evidence type="ECO:0000256" key="5">
    <source>
        <dbReference type="ARBA" id="ARBA00022723"/>
    </source>
</evidence>
<evidence type="ECO:0000259" key="12">
    <source>
        <dbReference type="Pfam" id="PF13735"/>
    </source>
</evidence>
<evidence type="ECO:0000256" key="7">
    <source>
        <dbReference type="ARBA" id="ARBA00022842"/>
    </source>
</evidence>
<evidence type="ECO:0000259" key="10">
    <source>
        <dbReference type="Pfam" id="PF01743"/>
    </source>
</evidence>
<dbReference type="InterPro" id="IPR043519">
    <property type="entry name" value="NT_sf"/>
</dbReference>
<evidence type="ECO:0000313" key="13">
    <source>
        <dbReference type="EMBL" id="MBC5788375.1"/>
    </source>
</evidence>
<dbReference type="Pfam" id="PF12627">
    <property type="entry name" value="PolyA_pol_RNAbd"/>
    <property type="match status" value="1"/>
</dbReference>
<dbReference type="InterPro" id="IPR032828">
    <property type="entry name" value="PolyA_RNA-bd"/>
</dbReference>
<name>A0ABR7ITA2_9CLOT</name>
<evidence type="ECO:0000256" key="1">
    <source>
        <dbReference type="ARBA" id="ARBA00001946"/>
    </source>
</evidence>
<keyword evidence="4" id="KW-0548">Nucleotidyltransferase</keyword>
<protein>
    <submittedName>
        <fullName evidence="13">HD domain-containing protein</fullName>
    </submittedName>
</protein>
<dbReference type="EMBL" id="JACOQK010000001">
    <property type="protein sequence ID" value="MBC5788375.1"/>
    <property type="molecule type" value="Genomic_DNA"/>
</dbReference>
<evidence type="ECO:0000256" key="6">
    <source>
        <dbReference type="ARBA" id="ARBA00022741"/>
    </source>
</evidence>
<comment type="similarity">
    <text evidence="9">Belongs to the tRNA nucleotidyltransferase/poly(A) polymerase family.</text>
</comment>
<keyword evidence="5" id="KW-0479">Metal-binding</keyword>
<evidence type="ECO:0000256" key="4">
    <source>
        <dbReference type="ARBA" id="ARBA00022695"/>
    </source>
</evidence>
<dbReference type="Gene3D" id="1.10.3090.10">
    <property type="entry name" value="cca-adding enzyme, domain 2"/>
    <property type="match status" value="1"/>
</dbReference>
<proteinExistence type="inferred from homology"/>
<evidence type="ECO:0000256" key="2">
    <source>
        <dbReference type="ARBA" id="ARBA00022679"/>
    </source>
</evidence>
<dbReference type="SUPFAM" id="SSF81891">
    <property type="entry name" value="Poly A polymerase C-terminal region-like"/>
    <property type="match status" value="1"/>
</dbReference>
<dbReference type="InterPro" id="IPR050264">
    <property type="entry name" value="Bact_CCA-adding_enz_type3_sf"/>
</dbReference>
<evidence type="ECO:0000313" key="14">
    <source>
        <dbReference type="Proteomes" id="UP000649151"/>
    </source>
</evidence>
<dbReference type="InterPro" id="IPR032810">
    <property type="entry name" value="CCA-adding_enz_C"/>
</dbReference>
<keyword evidence="3" id="KW-0819">tRNA processing</keyword>
<feature type="domain" description="Poly A polymerase head" evidence="10">
    <location>
        <begin position="21"/>
        <end position="143"/>
    </location>
</feature>
<evidence type="ECO:0000256" key="8">
    <source>
        <dbReference type="ARBA" id="ARBA00022884"/>
    </source>
</evidence>
<evidence type="ECO:0000256" key="9">
    <source>
        <dbReference type="RuleBase" id="RU003953"/>
    </source>
</evidence>
<dbReference type="Gene3D" id="3.30.460.10">
    <property type="entry name" value="Beta Polymerase, domain 2"/>
    <property type="match status" value="1"/>
</dbReference>
<comment type="cofactor">
    <cofactor evidence="1">
        <name>Mg(2+)</name>
        <dbReference type="ChEBI" id="CHEBI:18420"/>
    </cofactor>
</comment>
<dbReference type="Pfam" id="PF01743">
    <property type="entry name" value="PolyA_pol"/>
    <property type="match status" value="1"/>
</dbReference>
<dbReference type="CDD" id="cd05398">
    <property type="entry name" value="NT_ClassII-CCAase"/>
    <property type="match status" value="1"/>
</dbReference>
<feature type="domain" description="tRNA nucleotidyltransferase/poly(A) polymerase RNA and SrmB- binding" evidence="11">
    <location>
        <begin position="170"/>
        <end position="227"/>
    </location>
</feature>
<comment type="caution">
    <text evidence="13">The sequence shown here is derived from an EMBL/GenBank/DDBJ whole genome shotgun (WGS) entry which is preliminary data.</text>
</comment>
<reference evidence="13 14" key="1">
    <citation type="submission" date="2020-08" db="EMBL/GenBank/DDBJ databases">
        <title>Genome public.</title>
        <authorList>
            <person name="Liu C."/>
            <person name="Sun Q."/>
        </authorList>
    </citation>
    <scope>NUCLEOTIDE SEQUENCE [LARGE SCALE GENOMIC DNA]</scope>
    <source>
        <strain evidence="13 14">NSJ-27</strain>
    </source>
</reference>
<evidence type="ECO:0000256" key="3">
    <source>
        <dbReference type="ARBA" id="ARBA00022694"/>
    </source>
</evidence>
<keyword evidence="8 9" id="KW-0694">RNA-binding</keyword>
<dbReference type="RefSeq" id="WP_186996933.1">
    <property type="nucleotide sequence ID" value="NZ_JACOQK010000001.1"/>
</dbReference>
<keyword evidence="14" id="KW-1185">Reference proteome</keyword>
<feature type="domain" description="CCA-adding enzyme C-terminal" evidence="12">
    <location>
        <begin position="296"/>
        <end position="434"/>
    </location>
</feature>
<gene>
    <name evidence="13" type="ORF">H8Z77_10205</name>
</gene>
<keyword evidence="7" id="KW-0460">Magnesium</keyword>
<dbReference type="PANTHER" id="PTHR46173:SF1">
    <property type="entry name" value="CCA TRNA NUCLEOTIDYLTRANSFERASE 1, MITOCHONDRIAL"/>
    <property type="match status" value="1"/>
</dbReference>
<dbReference type="SUPFAM" id="SSF81301">
    <property type="entry name" value="Nucleotidyltransferase"/>
    <property type="match status" value="1"/>
</dbReference>
<dbReference type="Proteomes" id="UP000649151">
    <property type="component" value="Unassembled WGS sequence"/>
</dbReference>
<organism evidence="13 14">
    <name type="scientific">Clostridium facile</name>
    <dbReference type="NCBI Taxonomy" id="2763035"/>
    <lineage>
        <taxon>Bacteria</taxon>
        <taxon>Bacillati</taxon>
        <taxon>Bacillota</taxon>
        <taxon>Clostridia</taxon>
        <taxon>Eubacteriales</taxon>
        <taxon>Clostridiaceae</taxon>
        <taxon>Clostridium</taxon>
    </lineage>
</organism>
<sequence>MLLPKPVQTALQLLEQNGFEAYVVGGCVRDLLLGLQPTDYDITTNALPEQTQQVFQQMRVIEAGKKHGTITVWIDDMPLEITTYRIDGDYSDNRRPDAVRFTRNLEEDLARRDFTINAMAYHPTKGVVDYYHGQKDLKNHCIRCVGDPETRFAEDALRIMRGVRFCSTLGFQLEERTKQALYAKRGLLVHVSRERLRDELNKLLCGNNVKQVLLEYTDIIAEIIPEIIPCQNFGQHTKYHMYDVWEHTVHALASTKPDLTLRLTMLLHDLAKPLCFSVYDGVGHFYGHQGKSADLAEQILKRLHYGNDFSQLVVTLIRWHSAEFDGTARSVKKWLHKLGESTLRYLFQVQRADVMGKDPNYWYEAREIDQLEQLLEQIIREGQCFQIKQLAVNGNDMQQLGIQQGRMVGKTLEYLLDLVIQEKVPNQKQVLLDTAKEYLVSQTASNSEN</sequence>
<keyword evidence="6" id="KW-0547">Nucleotide-binding</keyword>